<dbReference type="EMBL" id="PEDP01001386">
    <property type="protein sequence ID" value="POS83741.1"/>
    <property type="molecule type" value="Genomic_DNA"/>
</dbReference>
<accession>A0A2S4PNX5</accession>
<feature type="region of interest" description="Disordered" evidence="1">
    <location>
        <begin position="148"/>
        <end position="176"/>
    </location>
</feature>
<evidence type="ECO:0000256" key="1">
    <source>
        <dbReference type="SAM" id="MobiDB-lite"/>
    </source>
</evidence>
<comment type="caution">
    <text evidence="2">The sequence shown here is derived from an EMBL/GenBank/DDBJ whole genome shotgun (WGS) entry which is preliminary data.</text>
</comment>
<dbReference type="Proteomes" id="UP000237438">
    <property type="component" value="Unassembled WGS sequence"/>
</dbReference>
<proteinExistence type="predicted"/>
<dbReference type="AlphaFoldDB" id="A0A2S4PNX5"/>
<feature type="compositionally biased region" description="Basic and acidic residues" evidence="1">
    <location>
        <begin position="148"/>
        <end position="157"/>
    </location>
</feature>
<evidence type="ECO:0000313" key="3">
    <source>
        <dbReference type="Proteomes" id="UP000237438"/>
    </source>
</evidence>
<name>A0A2S4PNX5_9PEZI</name>
<keyword evidence="3" id="KW-1185">Reference proteome</keyword>
<feature type="region of interest" description="Disordered" evidence="1">
    <location>
        <begin position="1"/>
        <end position="23"/>
    </location>
</feature>
<protein>
    <submittedName>
        <fullName evidence="2">Uncharacterized protein</fullName>
    </submittedName>
</protein>
<organism evidence="2 3">
    <name type="scientific">Erysiphe pulchra</name>
    <dbReference type="NCBI Taxonomy" id="225359"/>
    <lineage>
        <taxon>Eukaryota</taxon>
        <taxon>Fungi</taxon>
        <taxon>Dikarya</taxon>
        <taxon>Ascomycota</taxon>
        <taxon>Pezizomycotina</taxon>
        <taxon>Leotiomycetes</taxon>
        <taxon>Erysiphales</taxon>
        <taxon>Erysiphaceae</taxon>
        <taxon>Erysiphe</taxon>
    </lineage>
</organism>
<reference evidence="2 3" key="1">
    <citation type="submission" date="2017-10" db="EMBL/GenBank/DDBJ databases">
        <title>Development of genomic resources for the powdery mildew, Erysiphe pulchra.</title>
        <authorList>
            <person name="Wadl P.A."/>
            <person name="Mack B.M."/>
            <person name="Moore G."/>
            <person name="Beltz S.B."/>
        </authorList>
    </citation>
    <scope>NUCLEOTIDE SEQUENCE [LARGE SCALE GENOMIC DNA]</scope>
    <source>
        <strain evidence="2">Cflorida</strain>
    </source>
</reference>
<sequence>MGVDKHFSELALSEESSDSRIVPPENSPGFFYVPLSLIEAQKNFEFSRSQNAVTSNLQPSNLQPNNKVILDHDFTGAKQQNSTPNNMKLRNHQIEEIYQGNGFNKIEILGKSHITAKLEKDSRLTSIFVNPQKANNLVLMEKFNSFRPFDKDQKSPDESPVLKSKETLKKQPLSLNQNGHLASKLKANECDNNQKLGPTRLNLSTDTSHLKDNNVTIVDPVRAALTWQEDEITGYSVIDPEDDGEGINGIGFRPTPTESYIRMEKRKKQLAAYRVQEAKDARSLRRERRNSPYNTKKTLKEKQKLAKRVRFKEAEVKYHLF</sequence>
<dbReference type="OrthoDB" id="5391950at2759"/>
<evidence type="ECO:0000313" key="2">
    <source>
        <dbReference type="EMBL" id="POS83741.1"/>
    </source>
</evidence>
<gene>
    <name evidence="2" type="ORF">EPUL_005174</name>
</gene>